<keyword evidence="4" id="KW-0255">Endonuclease</keyword>
<dbReference type="Gene3D" id="1.10.340.70">
    <property type="match status" value="1"/>
</dbReference>
<gene>
    <name evidence="9" type="ORF">X798_07196</name>
</gene>
<dbReference type="EMBL" id="KZ270390">
    <property type="protein sequence ID" value="OZC05828.1"/>
    <property type="molecule type" value="Genomic_DNA"/>
</dbReference>
<dbReference type="GO" id="GO:0004523">
    <property type="term" value="F:RNA-DNA hybrid ribonuclease activity"/>
    <property type="evidence" value="ECO:0007669"/>
    <property type="project" value="InterPro"/>
</dbReference>
<reference evidence="9 10" key="1">
    <citation type="submission" date="2015-12" db="EMBL/GenBank/DDBJ databases">
        <title>Draft genome of the nematode, Onchocerca flexuosa.</title>
        <authorList>
            <person name="Mitreva M."/>
        </authorList>
    </citation>
    <scope>NUCLEOTIDE SEQUENCE [LARGE SCALE GENOMIC DNA]</scope>
    <source>
        <strain evidence="9">Red Deer</strain>
    </source>
</reference>
<dbReference type="GO" id="GO:0003964">
    <property type="term" value="F:RNA-directed DNA polymerase activity"/>
    <property type="evidence" value="ECO:0007669"/>
    <property type="project" value="UniProtKB-KW"/>
</dbReference>
<feature type="domain" description="RNase H type-1" evidence="7">
    <location>
        <begin position="13"/>
        <end position="160"/>
    </location>
</feature>
<accession>A0A238BMS9</accession>
<dbReference type="Gene3D" id="2.30.30.850">
    <property type="match status" value="1"/>
</dbReference>
<evidence type="ECO:0000256" key="4">
    <source>
        <dbReference type="ARBA" id="ARBA00022759"/>
    </source>
</evidence>
<evidence type="ECO:0000256" key="6">
    <source>
        <dbReference type="ARBA" id="ARBA00022918"/>
    </source>
</evidence>
<keyword evidence="2" id="KW-0548">Nucleotidyltransferase</keyword>
<dbReference type="Proteomes" id="UP000242913">
    <property type="component" value="Unassembled WGS sequence"/>
</dbReference>
<dbReference type="InterPro" id="IPR002156">
    <property type="entry name" value="RNaseH_domain"/>
</dbReference>
<keyword evidence="6" id="KW-0695">RNA-directed DNA polymerase</keyword>
<name>A0A238BMS9_9BILA</name>
<protein>
    <submittedName>
        <fullName evidence="9">Integrase core domain protein</fullName>
    </submittedName>
</protein>
<evidence type="ECO:0000256" key="3">
    <source>
        <dbReference type="ARBA" id="ARBA00022722"/>
    </source>
</evidence>
<dbReference type="OrthoDB" id="5851910at2759"/>
<dbReference type="SUPFAM" id="SSF53098">
    <property type="entry name" value="Ribonuclease H-like"/>
    <property type="match status" value="2"/>
</dbReference>
<keyword evidence="3" id="KW-0540">Nuclease</keyword>
<evidence type="ECO:0000313" key="10">
    <source>
        <dbReference type="Proteomes" id="UP000242913"/>
    </source>
</evidence>
<evidence type="ECO:0000256" key="1">
    <source>
        <dbReference type="ARBA" id="ARBA00022679"/>
    </source>
</evidence>
<evidence type="ECO:0000259" key="8">
    <source>
        <dbReference type="PROSITE" id="PS50994"/>
    </source>
</evidence>
<evidence type="ECO:0000313" key="9">
    <source>
        <dbReference type="EMBL" id="OZC05828.1"/>
    </source>
</evidence>
<dbReference type="GO" id="GO:0003676">
    <property type="term" value="F:nucleic acid binding"/>
    <property type="evidence" value="ECO:0007669"/>
    <property type="project" value="InterPro"/>
</dbReference>
<dbReference type="GO" id="GO:0015074">
    <property type="term" value="P:DNA integration"/>
    <property type="evidence" value="ECO:0007669"/>
    <property type="project" value="InterPro"/>
</dbReference>
<dbReference type="PANTHER" id="PTHR41694">
    <property type="entry name" value="ENDOGENOUS RETROVIRUS GROUP K MEMBER POL PROTEIN"/>
    <property type="match status" value="1"/>
</dbReference>
<evidence type="ECO:0000259" key="7">
    <source>
        <dbReference type="PROSITE" id="PS50879"/>
    </source>
</evidence>
<dbReference type="Pfam" id="PF00665">
    <property type="entry name" value="rve"/>
    <property type="match status" value="1"/>
</dbReference>
<dbReference type="InterPro" id="IPR012337">
    <property type="entry name" value="RNaseH-like_sf"/>
</dbReference>
<dbReference type="PROSITE" id="PS50879">
    <property type="entry name" value="RNASE_H_1"/>
    <property type="match status" value="1"/>
</dbReference>
<evidence type="ECO:0000256" key="2">
    <source>
        <dbReference type="ARBA" id="ARBA00022695"/>
    </source>
</evidence>
<evidence type="ECO:0000256" key="5">
    <source>
        <dbReference type="ARBA" id="ARBA00022801"/>
    </source>
</evidence>
<dbReference type="InterPro" id="IPR040643">
    <property type="entry name" value="MLVIN_C"/>
</dbReference>
<organism evidence="9 10">
    <name type="scientific">Onchocerca flexuosa</name>
    <dbReference type="NCBI Taxonomy" id="387005"/>
    <lineage>
        <taxon>Eukaryota</taxon>
        <taxon>Metazoa</taxon>
        <taxon>Ecdysozoa</taxon>
        <taxon>Nematoda</taxon>
        <taxon>Chromadorea</taxon>
        <taxon>Rhabditida</taxon>
        <taxon>Spirurina</taxon>
        <taxon>Spiruromorpha</taxon>
        <taxon>Filarioidea</taxon>
        <taxon>Onchocercidae</taxon>
        <taxon>Onchocerca</taxon>
    </lineage>
</organism>
<dbReference type="Gene3D" id="3.30.420.10">
    <property type="entry name" value="Ribonuclease H-like superfamily/Ribonuclease H"/>
    <property type="match status" value="2"/>
</dbReference>
<dbReference type="PROSITE" id="PS50994">
    <property type="entry name" value="INTEGRASE"/>
    <property type="match status" value="1"/>
</dbReference>
<dbReference type="PANTHER" id="PTHR41694:SF5">
    <property type="entry name" value="RIBONUCLEASE H"/>
    <property type="match status" value="1"/>
</dbReference>
<keyword evidence="10" id="KW-1185">Reference proteome</keyword>
<dbReference type="InterPro" id="IPR001584">
    <property type="entry name" value="Integrase_cat-core"/>
</dbReference>
<dbReference type="AlphaFoldDB" id="A0A238BMS9"/>
<feature type="domain" description="Integrase catalytic" evidence="8">
    <location>
        <begin position="277"/>
        <end position="434"/>
    </location>
</feature>
<sequence>MQPPHNLFSEPLPDPELTLFVDGSSKRDPDGNRRAAYAVVTTREVLEAQPLPPGTTSQKAELTALTRALHLAKGKRANIYTDSKYAFLIAHSHAAIWKERGFLTTKGSPICNAPHIIRLLDALSLPKEVAIIHCKGHQNTHDSVALGNNMADQVARQITLQQAPEPLLTLRSTLNPDYSSEEARALLAQEGAQRHPSGWILLHNKPVLPERQAKAIISQIHNTLHIGPRALFSFLSPVFSPLHLRQTIYAVHRSCLTCASTSPQGGLRPPQETHQLRGHMPGQDWQIDFTHMPRHRTYRYLLLLVDTFSGWVEAFPTARETAAAVTEVLTTHLIPRFGLPNSLQSDNGPAFISQISQQVATALGIDWHLHIPYRPQSSGKVERVNGIIKTHLTKLASELRLSWVDLLPLALTRIRTTPHSKTGLTPFELLYGRPYLLTHLPEGEAPPLAGYLPLFSLLRSLLREHANRVLPQPTDDEGPTQPLAPGDQVLLKTLSPRLLQPRWTGPHTVILTTPTAAKLLGHEP</sequence>
<dbReference type="Pfam" id="PF00075">
    <property type="entry name" value="RNase_H"/>
    <property type="match status" value="1"/>
</dbReference>
<dbReference type="InterPro" id="IPR036397">
    <property type="entry name" value="RNaseH_sf"/>
</dbReference>
<dbReference type="CDD" id="cd09273">
    <property type="entry name" value="RNase_HI_RT_Bel"/>
    <property type="match status" value="1"/>
</dbReference>
<proteinExistence type="predicted"/>
<keyword evidence="1" id="KW-0808">Transferase</keyword>
<keyword evidence="5" id="KW-0378">Hydrolase</keyword>
<dbReference type="Pfam" id="PF18697">
    <property type="entry name" value="MLVIN_C"/>
    <property type="match status" value="1"/>
</dbReference>
<feature type="non-terminal residue" evidence="9">
    <location>
        <position position="524"/>
    </location>
</feature>